<feature type="transmembrane region" description="Helical" evidence="2">
    <location>
        <begin position="91"/>
        <end position="112"/>
    </location>
</feature>
<keyword evidence="2" id="KW-0812">Transmembrane</keyword>
<sequence>MATHAKVGDHLLATDDNQKDSKALTREQYRKLKQQQDDDFKQRDKRRVQVERQYAKEHQQDYNQDVPDEPQSAELTDDFKTFRWKKTNRRLNWTISVLLFLILIVYLVLFFVN</sequence>
<feature type="region of interest" description="Disordered" evidence="1">
    <location>
        <begin position="1"/>
        <end position="21"/>
    </location>
</feature>
<dbReference type="HOGENOM" id="CLU_176933_0_0_9"/>
<dbReference type="EMBL" id="AGRJ01000031">
    <property type="protein sequence ID" value="EHO53965.1"/>
    <property type="molecule type" value="Genomic_DNA"/>
</dbReference>
<dbReference type="STRING" id="797516.HMPREF9104_00299"/>
<dbReference type="PATRIC" id="fig|797516.3.peg.263"/>
<evidence type="ECO:0000256" key="2">
    <source>
        <dbReference type="SAM" id="Phobius"/>
    </source>
</evidence>
<keyword evidence="2" id="KW-1133">Transmembrane helix</keyword>
<name>H1LCI6_9LACO</name>
<dbReference type="AlphaFoldDB" id="H1LCI6"/>
<dbReference type="Proteomes" id="UP000005025">
    <property type="component" value="Unassembled WGS sequence"/>
</dbReference>
<reference evidence="3 4" key="1">
    <citation type="submission" date="2011-09" db="EMBL/GenBank/DDBJ databases">
        <authorList>
            <person name="Weinstock G."/>
            <person name="Sodergren E."/>
            <person name="Clifton S."/>
            <person name="Fulton L."/>
            <person name="Fulton B."/>
            <person name="Courtney L."/>
            <person name="Fronick C."/>
            <person name="Harrison M."/>
            <person name="Strong C."/>
            <person name="Farmer C."/>
            <person name="Delahaunty K."/>
            <person name="Markovic C."/>
            <person name="Hall O."/>
            <person name="Minx P."/>
            <person name="Tomlinson C."/>
            <person name="Mitreva M."/>
            <person name="Hou S."/>
            <person name="Chen J."/>
            <person name="Wollam A."/>
            <person name="Pepin K.H."/>
            <person name="Johnson M."/>
            <person name="Bhonagiri V."/>
            <person name="Zhang X."/>
            <person name="Suruliraj S."/>
            <person name="Warren W."/>
            <person name="Chinwalla A."/>
            <person name="Mardis E.R."/>
            <person name="Wilson R.K."/>
        </authorList>
    </citation>
    <scope>NUCLEOTIDE SEQUENCE [LARGE SCALE GENOMIC DNA]</scope>
    <source>
        <strain evidence="3 4">F0435</strain>
    </source>
</reference>
<gene>
    <name evidence="3" type="ORF">HMPREF9104_00299</name>
</gene>
<evidence type="ECO:0000256" key="1">
    <source>
        <dbReference type="SAM" id="MobiDB-lite"/>
    </source>
</evidence>
<organism evidence="3 4">
    <name type="scientific">Lentilactobacillus kisonensis F0435</name>
    <dbReference type="NCBI Taxonomy" id="797516"/>
    <lineage>
        <taxon>Bacteria</taxon>
        <taxon>Bacillati</taxon>
        <taxon>Bacillota</taxon>
        <taxon>Bacilli</taxon>
        <taxon>Lactobacillales</taxon>
        <taxon>Lactobacillaceae</taxon>
        <taxon>Lentilactobacillus</taxon>
    </lineage>
</organism>
<feature type="region of interest" description="Disordered" evidence="1">
    <location>
        <begin position="53"/>
        <end position="72"/>
    </location>
</feature>
<evidence type="ECO:0000313" key="4">
    <source>
        <dbReference type="Proteomes" id="UP000005025"/>
    </source>
</evidence>
<protein>
    <submittedName>
        <fullName evidence="3">Uncharacterized protein</fullName>
    </submittedName>
</protein>
<accession>H1LCI6</accession>
<proteinExistence type="predicted"/>
<evidence type="ECO:0000313" key="3">
    <source>
        <dbReference type="EMBL" id="EHO53965.1"/>
    </source>
</evidence>
<comment type="caution">
    <text evidence="3">The sequence shown here is derived from an EMBL/GenBank/DDBJ whole genome shotgun (WGS) entry which is preliminary data.</text>
</comment>
<keyword evidence="2" id="KW-0472">Membrane</keyword>
<dbReference type="RefSeq" id="WP_008855493.1">
    <property type="nucleotide sequence ID" value="NZ_JH590997.1"/>
</dbReference>